<dbReference type="PANTHER" id="PTHR42085:SF1">
    <property type="entry name" value="F-BOX DOMAIN-CONTAINING PROTEIN"/>
    <property type="match status" value="1"/>
</dbReference>
<feature type="region of interest" description="Disordered" evidence="1">
    <location>
        <begin position="649"/>
        <end position="706"/>
    </location>
</feature>
<dbReference type="Proteomes" id="UP000767238">
    <property type="component" value="Unassembled WGS sequence"/>
</dbReference>
<feature type="non-terminal residue" evidence="2">
    <location>
        <position position="706"/>
    </location>
</feature>
<accession>A0A9P8GEG2</accession>
<dbReference type="InterPro" id="IPR038883">
    <property type="entry name" value="AN11006-like"/>
</dbReference>
<feature type="compositionally biased region" description="Polar residues" evidence="1">
    <location>
        <begin position="590"/>
        <end position="603"/>
    </location>
</feature>
<feature type="region of interest" description="Disordered" evidence="1">
    <location>
        <begin position="555"/>
        <end position="633"/>
    </location>
</feature>
<protein>
    <submittedName>
        <fullName evidence="2">Uncharacterized protein</fullName>
    </submittedName>
</protein>
<reference evidence="2" key="2">
    <citation type="submission" date="2021-08" db="EMBL/GenBank/DDBJ databases">
        <authorList>
            <person name="Gostincar C."/>
            <person name="Sun X."/>
            <person name="Song Z."/>
            <person name="Gunde-Cimerman N."/>
        </authorList>
    </citation>
    <scope>NUCLEOTIDE SEQUENCE</scope>
    <source>
        <strain evidence="2">EXF-8016</strain>
    </source>
</reference>
<feature type="compositionally biased region" description="Polar residues" evidence="1">
    <location>
        <begin position="678"/>
        <end position="687"/>
    </location>
</feature>
<gene>
    <name evidence="2" type="ORF">KCV03_g7353</name>
</gene>
<feature type="region of interest" description="Disordered" evidence="1">
    <location>
        <begin position="469"/>
        <end position="526"/>
    </location>
</feature>
<dbReference type="OrthoDB" id="3939615at2759"/>
<sequence>MSTRPGINIQLARLPTEIQQHILHHVTLPETTMATAMDIDASSDPTIPPADGSSPLLALPKELRRTIFAYILPPKDKIIEPYKTPTKPQAPTLVAPVAAAAPFVHVNLPQITQWLQNNPNVPAHVLQTIQNVVPQMTPSVPLQPSTQQAGSAATGSKAAKAKKKPAVAVGDALVLCKQIASEILVMLYEERTFAINVYEGISDGGIEFLNSGRQRLQYRENFTQVRFKRFEGPDDPFGFSRVKCLMVRIYPATETASEQKNSRHNAMHTHFMIQALAKLLKHDGSFGLNRLRIRFVEPRSYLWRPHPWQNTTDLSLRSSSIHGISNIEIILRGLLELRQVQTAVCELPPGLYRDNALSDFVDRLQGVITNKFHPSTMDDEIAVKIEGAKDMLDDWIHSTMFSTATSRAMPALLEDSDFDEVQDVDCFNSYPDEDNYYELPALPDVRSKRFTVDQCSLLLRDAYEERITSTDVEGDGDRDTEHHTFNNRMSPSVKNGHKNNRSARACATRRSGRNSPLSSSSRESSGGASLLEMISINDEDALPTLSSLVRADLTSTRNRRTLPPAQRTNRHGSVAKPELRRSERVRARNATYNARPTTNVDKTLTSEEPVYTPLPTVNYPPPTPARASDAGASYSDLFDSTSRFLNKRQAYESRDQPPSDVLDQTAGNSTQDNRRSTNSEQNVSQDIINLEDNEEGDLGLNSNFLA</sequence>
<organism evidence="2 3">
    <name type="scientific">Aureobasidium melanogenum</name>
    <name type="common">Aureobasidium pullulans var. melanogenum</name>
    <dbReference type="NCBI Taxonomy" id="46634"/>
    <lineage>
        <taxon>Eukaryota</taxon>
        <taxon>Fungi</taxon>
        <taxon>Dikarya</taxon>
        <taxon>Ascomycota</taxon>
        <taxon>Pezizomycotina</taxon>
        <taxon>Dothideomycetes</taxon>
        <taxon>Dothideomycetidae</taxon>
        <taxon>Dothideales</taxon>
        <taxon>Saccotheciaceae</taxon>
        <taxon>Aureobasidium</taxon>
    </lineage>
</organism>
<feature type="compositionally biased region" description="Low complexity" evidence="1">
    <location>
        <begin position="513"/>
        <end position="526"/>
    </location>
</feature>
<feature type="compositionally biased region" description="Basic and acidic residues" evidence="1">
    <location>
        <begin position="475"/>
        <end position="484"/>
    </location>
</feature>
<proteinExistence type="predicted"/>
<dbReference type="EMBL" id="JAHFYH010000060">
    <property type="protein sequence ID" value="KAH0216851.1"/>
    <property type="molecule type" value="Genomic_DNA"/>
</dbReference>
<dbReference type="AlphaFoldDB" id="A0A9P8GEG2"/>
<evidence type="ECO:0000256" key="1">
    <source>
        <dbReference type="SAM" id="MobiDB-lite"/>
    </source>
</evidence>
<name>A0A9P8GEG2_AURME</name>
<feature type="compositionally biased region" description="Basic and acidic residues" evidence="1">
    <location>
        <begin position="577"/>
        <end position="586"/>
    </location>
</feature>
<evidence type="ECO:0000313" key="3">
    <source>
        <dbReference type="Proteomes" id="UP000767238"/>
    </source>
</evidence>
<comment type="caution">
    <text evidence="2">The sequence shown here is derived from an EMBL/GenBank/DDBJ whole genome shotgun (WGS) entry which is preliminary data.</text>
</comment>
<reference evidence="2" key="1">
    <citation type="journal article" date="2021" name="J Fungi (Basel)">
        <title>Virulence traits and population genomics of the black yeast Aureobasidium melanogenum.</title>
        <authorList>
            <person name="Cernosa A."/>
            <person name="Sun X."/>
            <person name="Gostincar C."/>
            <person name="Fang C."/>
            <person name="Gunde-Cimerman N."/>
            <person name="Song Z."/>
        </authorList>
    </citation>
    <scope>NUCLEOTIDE SEQUENCE</scope>
    <source>
        <strain evidence="2">EXF-8016</strain>
    </source>
</reference>
<evidence type="ECO:0000313" key="2">
    <source>
        <dbReference type="EMBL" id="KAH0216851.1"/>
    </source>
</evidence>
<dbReference type="PANTHER" id="PTHR42085">
    <property type="entry name" value="F-BOX DOMAIN-CONTAINING PROTEIN"/>
    <property type="match status" value="1"/>
</dbReference>